<dbReference type="OrthoDB" id="8778582at2"/>
<reference evidence="2 3" key="1">
    <citation type="submission" date="2018-05" db="EMBL/GenBank/DDBJ databases">
        <title>Complete genome sequence of Massilia oculi sp. nov. CCUG 43427T (=DSM 26321T), the type strain of M. oculi, and comparison with genome sequences of other Massilia strains.</title>
        <authorList>
            <person name="Zhu B."/>
        </authorList>
    </citation>
    <scope>NUCLEOTIDE SEQUENCE [LARGE SCALE GENOMIC DNA]</scope>
    <source>
        <strain evidence="2 3">CCUG 43427</strain>
    </source>
</reference>
<dbReference type="EMBL" id="CP029343">
    <property type="protein sequence ID" value="AWL04284.1"/>
    <property type="molecule type" value="Genomic_DNA"/>
</dbReference>
<keyword evidence="3" id="KW-1185">Reference proteome</keyword>
<gene>
    <name evidence="2" type="ORF">DIR46_07435</name>
</gene>
<dbReference type="Proteomes" id="UP000245820">
    <property type="component" value="Chromosome"/>
</dbReference>
<dbReference type="KEGG" id="mtim:DIR46_07435"/>
<accession>A0A2S2DG34</accession>
<evidence type="ECO:0000259" key="1">
    <source>
        <dbReference type="Pfam" id="PF14301"/>
    </source>
</evidence>
<dbReference type="AlphaFoldDB" id="A0A2S2DG34"/>
<proteinExistence type="predicted"/>
<dbReference type="InterPro" id="IPR025484">
    <property type="entry name" value="DUF4376"/>
</dbReference>
<evidence type="ECO:0000313" key="3">
    <source>
        <dbReference type="Proteomes" id="UP000245820"/>
    </source>
</evidence>
<organism evidence="2 3">
    <name type="scientific">Massilia oculi</name>
    <dbReference type="NCBI Taxonomy" id="945844"/>
    <lineage>
        <taxon>Bacteria</taxon>
        <taxon>Pseudomonadati</taxon>
        <taxon>Pseudomonadota</taxon>
        <taxon>Betaproteobacteria</taxon>
        <taxon>Burkholderiales</taxon>
        <taxon>Oxalobacteraceae</taxon>
        <taxon>Telluria group</taxon>
        <taxon>Massilia</taxon>
    </lineage>
</organism>
<name>A0A2S2DG34_9BURK</name>
<sequence length="152" mass="16499">MTKQIMVDGIVRDATPAELAEINVSVDDMKTAKNQEINAWRADANMSTFPHAGKQFACDALSRSDIDGVANHVGLFSEFPTGFPGGWKALDNSMLDLATVDAFRALYAAMTAQGTRNFNHSQELKAQLAAASTPEEIAAIRWEVSRPVEEAN</sequence>
<dbReference type="RefSeq" id="WP_109344669.1">
    <property type="nucleotide sequence ID" value="NZ_CP029343.1"/>
</dbReference>
<feature type="domain" description="DUF4376" evidence="1">
    <location>
        <begin position="29"/>
        <end position="139"/>
    </location>
</feature>
<dbReference type="Pfam" id="PF14301">
    <property type="entry name" value="DUF4376"/>
    <property type="match status" value="1"/>
</dbReference>
<protein>
    <recommendedName>
        <fullName evidence="1">DUF4376 domain-containing protein</fullName>
    </recommendedName>
</protein>
<evidence type="ECO:0000313" key="2">
    <source>
        <dbReference type="EMBL" id="AWL04284.1"/>
    </source>
</evidence>